<feature type="transmembrane region" description="Helical" evidence="1">
    <location>
        <begin position="205"/>
        <end position="228"/>
    </location>
</feature>
<dbReference type="AlphaFoldDB" id="A0A819GRQ8"/>
<proteinExistence type="predicted"/>
<evidence type="ECO:0000313" key="2">
    <source>
        <dbReference type="EMBL" id="CAF3883989.1"/>
    </source>
</evidence>
<sequence length="310" mass="36171">MAWLPPSNNDSYLLNNLVILSWLALILRPRNRFTQYFVIASAVVFILNCLIKFNELFFDRTRNTPNFYQDALLSVVNMGHFHVAELAVAFWMAKDFHTRFTCVYNGKPGDGGNVLSHNIWTEENVVFTIILIITYFLSPVGLTIYFLATRTYFQQFAASQPINWRNPQNLKIKKIVSAVDYRLLFKRTIRFGDSLPDNLRTFYRFITGLIGSFSGLIVLGFYAIYIVYCLIFHRNKTSTIENSPRWPPASVRAHTIESFWHSIITPIENRDWLWKVKSYWLQICTFILFAPNGENPFALFRAMQHDFAES</sequence>
<protein>
    <submittedName>
        <fullName evidence="2">Uncharacterized protein</fullName>
    </submittedName>
</protein>
<keyword evidence="1" id="KW-0472">Membrane</keyword>
<keyword evidence="1" id="KW-1133">Transmembrane helix</keyword>
<dbReference type="Proteomes" id="UP000663868">
    <property type="component" value="Unassembled WGS sequence"/>
</dbReference>
<gene>
    <name evidence="2" type="ORF">KXQ929_LOCUS21910</name>
</gene>
<dbReference type="EMBL" id="CAJOBB010001640">
    <property type="protein sequence ID" value="CAF3883989.1"/>
    <property type="molecule type" value="Genomic_DNA"/>
</dbReference>
<name>A0A819GRQ8_9BILA</name>
<organism evidence="2 3">
    <name type="scientific">Adineta steineri</name>
    <dbReference type="NCBI Taxonomy" id="433720"/>
    <lineage>
        <taxon>Eukaryota</taxon>
        <taxon>Metazoa</taxon>
        <taxon>Spiralia</taxon>
        <taxon>Gnathifera</taxon>
        <taxon>Rotifera</taxon>
        <taxon>Eurotatoria</taxon>
        <taxon>Bdelloidea</taxon>
        <taxon>Adinetida</taxon>
        <taxon>Adinetidae</taxon>
        <taxon>Adineta</taxon>
    </lineage>
</organism>
<comment type="caution">
    <text evidence="2">The sequence shown here is derived from an EMBL/GenBank/DDBJ whole genome shotgun (WGS) entry which is preliminary data.</text>
</comment>
<evidence type="ECO:0000256" key="1">
    <source>
        <dbReference type="SAM" id="Phobius"/>
    </source>
</evidence>
<feature type="transmembrane region" description="Helical" evidence="1">
    <location>
        <begin position="12"/>
        <end position="27"/>
    </location>
</feature>
<feature type="transmembrane region" description="Helical" evidence="1">
    <location>
        <begin position="71"/>
        <end position="93"/>
    </location>
</feature>
<accession>A0A819GRQ8</accession>
<reference evidence="2" key="1">
    <citation type="submission" date="2021-02" db="EMBL/GenBank/DDBJ databases">
        <authorList>
            <person name="Nowell W R."/>
        </authorList>
    </citation>
    <scope>NUCLEOTIDE SEQUENCE</scope>
</reference>
<evidence type="ECO:0000313" key="3">
    <source>
        <dbReference type="Proteomes" id="UP000663868"/>
    </source>
</evidence>
<feature type="transmembrane region" description="Helical" evidence="1">
    <location>
        <begin position="33"/>
        <end position="51"/>
    </location>
</feature>
<feature type="transmembrane region" description="Helical" evidence="1">
    <location>
        <begin position="125"/>
        <end position="148"/>
    </location>
</feature>
<keyword evidence="1" id="KW-0812">Transmembrane</keyword>